<dbReference type="GO" id="GO:0016740">
    <property type="term" value="F:transferase activity"/>
    <property type="evidence" value="ECO:0007669"/>
    <property type="project" value="UniProtKB-KW"/>
</dbReference>
<dbReference type="PROSITE" id="PS51273">
    <property type="entry name" value="GATASE_TYPE_1"/>
    <property type="match status" value="1"/>
</dbReference>
<evidence type="ECO:0000313" key="3">
    <source>
        <dbReference type="Proteomes" id="UP000285875"/>
    </source>
</evidence>
<name>A0A3Q9UJ01_9ACTN</name>
<dbReference type="Gene3D" id="3.40.50.880">
    <property type="match status" value="1"/>
</dbReference>
<keyword evidence="2" id="KW-0315">Glutamine amidotransferase</keyword>
<dbReference type="SUPFAM" id="SSF52317">
    <property type="entry name" value="Class I glutamine amidotransferase-like"/>
    <property type="match status" value="1"/>
</dbReference>
<dbReference type="CDD" id="cd01741">
    <property type="entry name" value="GATase1_1"/>
    <property type="match status" value="1"/>
</dbReference>
<dbReference type="EMBL" id="CP025570">
    <property type="protein sequence ID" value="AZZ38689.1"/>
    <property type="molecule type" value="Genomic_DNA"/>
</dbReference>
<dbReference type="Proteomes" id="UP000285875">
    <property type="component" value="Chromosome"/>
</dbReference>
<proteinExistence type="predicted"/>
<dbReference type="GO" id="GO:0005829">
    <property type="term" value="C:cytosol"/>
    <property type="evidence" value="ECO:0007669"/>
    <property type="project" value="TreeGrafter"/>
</dbReference>
<dbReference type="RefSeq" id="WP_097798278.1">
    <property type="nucleotide sequence ID" value="NZ_CP025570.1"/>
</dbReference>
<accession>A0A3Q9UJ01</accession>
<dbReference type="InterPro" id="IPR044992">
    <property type="entry name" value="ChyE-like"/>
</dbReference>
<evidence type="ECO:0000313" key="2">
    <source>
        <dbReference type="EMBL" id="AZZ38689.1"/>
    </source>
</evidence>
<dbReference type="InterPro" id="IPR029062">
    <property type="entry name" value="Class_I_gatase-like"/>
</dbReference>
<dbReference type="KEGG" id="aji:C0Z10_01805"/>
<sequence>MHTAPTVLVVVNSPTSGPRRLRGWLEADGLEICQRLASEGLPEDLSGIDGLIMLGGGLMPDEFDRAPWLRGERTLALSAIAEDLPTLGICLGGQLLADVTGGQVRARTGPKERGATLIHATADGASDPVIGGLGSGTPMIENHQDMITELPPDAVLLASSKALANQAFRLGDHVRGLQFHPEASAESLAGWDEAALTADGFSRDELVAEAQRVDAVNTAAARRLVDAFAAEVRAAFEERR</sequence>
<reference evidence="3" key="1">
    <citation type="submission" date="2017-12" db="EMBL/GenBank/DDBJ databases">
        <title>Whole genome sequencing of Acidipropionibacterium jensenii strains JS279 and JS280.</title>
        <authorList>
            <person name="Deptula P."/>
            <person name="Laine P."/>
            <person name="Smolander O.-P."/>
            <person name="Paulin L."/>
            <person name="Auvinen P."/>
            <person name="Varmanen P."/>
        </authorList>
    </citation>
    <scope>NUCLEOTIDE SEQUENCE [LARGE SCALE GENOMIC DNA]</scope>
    <source>
        <strain evidence="3">JS280</strain>
    </source>
</reference>
<evidence type="ECO:0000259" key="1">
    <source>
        <dbReference type="Pfam" id="PF00117"/>
    </source>
</evidence>
<dbReference type="InterPro" id="IPR017926">
    <property type="entry name" value="GATASE"/>
</dbReference>
<dbReference type="PANTHER" id="PTHR42695">
    <property type="entry name" value="GLUTAMINE AMIDOTRANSFERASE YLR126C-RELATED"/>
    <property type="match status" value="1"/>
</dbReference>
<dbReference type="AlphaFoldDB" id="A0A3Q9UJ01"/>
<feature type="domain" description="Glutamine amidotransferase" evidence="1">
    <location>
        <begin position="45"/>
        <end position="185"/>
    </location>
</feature>
<protein>
    <submittedName>
        <fullName evidence="2">Type 1 glutamine amidotransferase</fullName>
    </submittedName>
</protein>
<keyword evidence="2" id="KW-0808">Transferase</keyword>
<organism evidence="2 3">
    <name type="scientific">Acidipropionibacterium jensenii</name>
    <dbReference type="NCBI Taxonomy" id="1749"/>
    <lineage>
        <taxon>Bacteria</taxon>
        <taxon>Bacillati</taxon>
        <taxon>Actinomycetota</taxon>
        <taxon>Actinomycetes</taxon>
        <taxon>Propionibacteriales</taxon>
        <taxon>Propionibacteriaceae</taxon>
        <taxon>Acidipropionibacterium</taxon>
    </lineage>
</organism>
<dbReference type="PANTHER" id="PTHR42695:SF5">
    <property type="entry name" value="GLUTAMINE AMIDOTRANSFERASE YLR126C-RELATED"/>
    <property type="match status" value="1"/>
</dbReference>
<dbReference type="Pfam" id="PF00117">
    <property type="entry name" value="GATase"/>
    <property type="match status" value="1"/>
</dbReference>
<gene>
    <name evidence="2" type="ORF">C0Z10_01805</name>
</gene>